<comment type="catalytic activity">
    <reaction evidence="12">
        <text>beta-D-fructose 6-phosphate + diphosphate = beta-D-fructose 1,6-bisphosphate + phosphate + H(+)</text>
        <dbReference type="Rhea" id="RHEA:13613"/>
        <dbReference type="ChEBI" id="CHEBI:15378"/>
        <dbReference type="ChEBI" id="CHEBI:32966"/>
        <dbReference type="ChEBI" id="CHEBI:33019"/>
        <dbReference type="ChEBI" id="CHEBI:43474"/>
        <dbReference type="ChEBI" id="CHEBI:57634"/>
        <dbReference type="EC" id="2.7.1.90"/>
    </reaction>
</comment>
<keyword evidence="8" id="KW-0460">Magnesium</keyword>
<keyword evidence="5" id="KW-0547">Nucleotide-binding</keyword>
<keyword evidence="4" id="KW-0479">Metal-binding</keyword>
<accession>A0A518H1M9</accession>
<dbReference type="Proteomes" id="UP000317835">
    <property type="component" value="Chromosome"/>
</dbReference>
<evidence type="ECO:0000313" key="15">
    <source>
        <dbReference type="Proteomes" id="UP000317835"/>
    </source>
</evidence>
<evidence type="ECO:0000256" key="10">
    <source>
        <dbReference type="ARBA" id="ARBA00038478"/>
    </source>
</evidence>
<keyword evidence="6 14" id="KW-0418">Kinase</keyword>
<dbReference type="PANTHER" id="PTHR45770">
    <property type="entry name" value="ATP-DEPENDENT 6-PHOSPHOFRUCTOKINASE 1"/>
    <property type="match status" value="1"/>
</dbReference>
<dbReference type="InterPro" id="IPR050929">
    <property type="entry name" value="PFKA"/>
</dbReference>
<dbReference type="NCBIfam" id="NF005301">
    <property type="entry name" value="PRK06830.1"/>
    <property type="match status" value="1"/>
</dbReference>
<dbReference type="SUPFAM" id="SSF53784">
    <property type="entry name" value="Phosphofructokinase"/>
    <property type="match status" value="1"/>
</dbReference>
<evidence type="ECO:0000256" key="5">
    <source>
        <dbReference type="ARBA" id="ARBA00022741"/>
    </source>
</evidence>
<keyword evidence="3 14" id="KW-0808">Transferase</keyword>
<dbReference type="UniPathway" id="UPA00109">
    <property type="reaction ID" value="UER00182"/>
</dbReference>
<dbReference type="InterPro" id="IPR000023">
    <property type="entry name" value="Phosphofructokinase_dom"/>
</dbReference>
<evidence type="ECO:0000256" key="12">
    <source>
        <dbReference type="ARBA" id="ARBA00048072"/>
    </source>
</evidence>
<dbReference type="GO" id="GO:0047334">
    <property type="term" value="F:diphosphate-fructose-6-phosphate 1-phosphotransferase activity"/>
    <property type="evidence" value="ECO:0007669"/>
    <property type="project" value="UniProtKB-EC"/>
</dbReference>
<dbReference type="Gene3D" id="3.40.50.450">
    <property type="match status" value="1"/>
</dbReference>
<dbReference type="GO" id="GO:0046872">
    <property type="term" value="F:metal ion binding"/>
    <property type="evidence" value="ECO:0007669"/>
    <property type="project" value="UniProtKB-KW"/>
</dbReference>
<dbReference type="InterPro" id="IPR035966">
    <property type="entry name" value="PKF_sf"/>
</dbReference>
<evidence type="ECO:0000313" key="14">
    <source>
        <dbReference type="EMBL" id="QDV34748.1"/>
    </source>
</evidence>
<gene>
    <name evidence="14" type="primary">pfkA_1</name>
    <name evidence="14" type="ORF">ElP_26430</name>
</gene>
<dbReference type="Pfam" id="PF00365">
    <property type="entry name" value="PFK"/>
    <property type="match status" value="1"/>
</dbReference>
<dbReference type="GO" id="GO:0006002">
    <property type="term" value="P:fructose 6-phosphate metabolic process"/>
    <property type="evidence" value="ECO:0007669"/>
    <property type="project" value="InterPro"/>
</dbReference>
<dbReference type="GO" id="GO:0005524">
    <property type="term" value="F:ATP binding"/>
    <property type="evidence" value="ECO:0007669"/>
    <property type="project" value="UniProtKB-KW"/>
</dbReference>
<evidence type="ECO:0000256" key="3">
    <source>
        <dbReference type="ARBA" id="ARBA00022679"/>
    </source>
</evidence>
<dbReference type="InterPro" id="IPR022953">
    <property type="entry name" value="ATP_PFK"/>
</dbReference>
<name>A0A518H1M9_9BACT</name>
<dbReference type="FunFam" id="3.40.50.450:FF:000002">
    <property type="entry name" value="ATP-dependent 6-phosphofructokinase"/>
    <property type="match status" value="1"/>
</dbReference>
<evidence type="ECO:0000256" key="4">
    <source>
        <dbReference type="ARBA" id="ARBA00022723"/>
    </source>
</evidence>
<evidence type="ECO:0000256" key="1">
    <source>
        <dbReference type="ARBA" id="ARBA00001946"/>
    </source>
</evidence>
<keyword evidence="9" id="KW-0324">Glycolysis</keyword>
<dbReference type="RefSeq" id="WP_145269850.1">
    <property type="nucleotide sequence ID" value="NZ_CP036426.1"/>
</dbReference>
<dbReference type="OrthoDB" id="9802503at2"/>
<protein>
    <submittedName>
        <fullName evidence="14">6-phosphofructokinase</fullName>
        <ecNumber evidence="14">2.7.1.11</ecNumber>
    </submittedName>
</protein>
<evidence type="ECO:0000256" key="2">
    <source>
        <dbReference type="ARBA" id="ARBA00003138"/>
    </source>
</evidence>
<sequence length="440" mass="46873">MDESERLIRVATLGTPTGPSPLPLATATGTGRARFVTEDVWVRNRVEVAREGGPDPGDEILFEKAGPRERLFFDPASTKAAVVTCGGLCPGLNSVIRSLFLELHLGYGVPEVLGIRDGYMGLDPAVGRPPIPLSREFVSRIHTDGGTVLGSSRGAQDTGRMVDFLEREGIRLLFCIGGDGTLRGAHAIAEEARRRGLPIAVVGIPKTIDNDIRYCTRTFGFTTAVDLARQVIHAAHTEATGAPRGIGLVKLMGRDAGFIACGATLASQEVNFTLIPEVPFQLEGEGGLLAALERRMDEREHAVIVVSEGAGQNLFGEPAAGGDASGNRRYHDIGPLLKGRIVEHFRTLGSPVDLKYIDPSYIVRSAAANTEDSFLCDQLARRAAHAAMSGRTDLVVVGLNGSFAHVPIPLAVERKRQVDPEGELWGAVLAVTGQPAWLGG</sequence>
<dbReference type="AlphaFoldDB" id="A0A518H1M9"/>
<comment type="similarity">
    <text evidence="10">Belongs to the phosphofructokinase type A (PFKA) family.</text>
</comment>
<comment type="catalytic activity">
    <reaction evidence="11">
        <text>beta-D-fructose 6-phosphate + ATP = beta-D-fructose 1,6-bisphosphate + ADP + H(+)</text>
        <dbReference type="Rhea" id="RHEA:16109"/>
        <dbReference type="ChEBI" id="CHEBI:15378"/>
        <dbReference type="ChEBI" id="CHEBI:30616"/>
        <dbReference type="ChEBI" id="CHEBI:32966"/>
        <dbReference type="ChEBI" id="CHEBI:57634"/>
        <dbReference type="ChEBI" id="CHEBI:456216"/>
        <dbReference type="EC" id="2.7.1.11"/>
    </reaction>
</comment>
<keyword evidence="15" id="KW-1185">Reference proteome</keyword>
<evidence type="ECO:0000256" key="11">
    <source>
        <dbReference type="ARBA" id="ARBA00048070"/>
    </source>
</evidence>
<comment type="cofactor">
    <cofactor evidence="1">
        <name>Mg(2+)</name>
        <dbReference type="ChEBI" id="CHEBI:18420"/>
    </cofactor>
</comment>
<evidence type="ECO:0000256" key="6">
    <source>
        <dbReference type="ARBA" id="ARBA00022777"/>
    </source>
</evidence>
<dbReference type="GO" id="GO:0005737">
    <property type="term" value="C:cytoplasm"/>
    <property type="evidence" value="ECO:0007669"/>
    <property type="project" value="UniProtKB-ARBA"/>
</dbReference>
<dbReference type="EC" id="2.7.1.11" evidence="14"/>
<dbReference type="PIRSF" id="PIRSF000534">
    <property type="entry name" value="PPi_PFK_TP0108"/>
    <property type="match status" value="1"/>
</dbReference>
<dbReference type="PRINTS" id="PR00476">
    <property type="entry name" value="PHFRCTKINASE"/>
</dbReference>
<feature type="domain" description="Phosphofructokinase" evidence="13">
    <location>
        <begin position="80"/>
        <end position="386"/>
    </location>
</feature>
<evidence type="ECO:0000256" key="9">
    <source>
        <dbReference type="ARBA" id="ARBA00023152"/>
    </source>
</evidence>
<proteinExistence type="inferred from homology"/>
<reference evidence="14 15" key="1">
    <citation type="submission" date="2019-02" db="EMBL/GenBank/DDBJ databases">
        <title>Deep-cultivation of Planctomycetes and their phenomic and genomic characterization uncovers novel biology.</title>
        <authorList>
            <person name="Wiegand S."/>
            <person name="Jogler M."/>
            <person name="Boedeker C."/>
            <person name="Pinto D."/>
            <person name="Vollmers J."/>
            <person name="Rivas-Marin E."/>
            <person name="Kohn T."/>
            <person name="Peeters S.H."/>
            <person name="Heuer A."/>
            <person name="Rast P."/>
            <person name="Oberbeckmann S."/>
            <person name="Bunk B."/>
            <person name="Jeske O."/>
            <person name="Meyerdierks A."/>
            <person name="Storesund J.E."/>
            <person name="Kallscheuer N."/>
            <person name="Luecker S."/>
            <person name="Lage O.M."/>
            <person name="Pohl T."/>
            <person name="Merkel B.J."/>
            <person name="Hornburger P."/>
            <person name="Mueller R.-W."/>
            <person name="Bruemmer F."/>
            <person name="Labrenz M."/>
            <person name="Spormann A.M."/>
            <person name="Op den Camp H."/>
            <person name="Overmann J."/>
            <person name="Amann R."/>
            <person name="Jetten M.S.M."/>
            <person name="Mascher T."/>
            <person name="Medema M.H."/>
            <person name="Devos D.P."/>
            <person name="Kaster A.-K."/>
            <person name="Ovreas L."/>
            <person name="Rohde M."/>
            <person name="Galperin M.Y."/>
            <person name="Jogler C."/>
        </authorList>
    </citation>
    <scope>NUCLEOTIDE SEQUENCE [LARGE SCALE GENOMIC DNA]</scope>
    <source>
        <strain evidence="14 15">ElP</strain>
    </source>
</reference>
<dbReference type="KEGG" id="tpla:ElP_26430"/>
<keyword evidence="7" id="KW-0067">ATP-binding</keyword>
<evidence type="ECO:0000256" key="7">
    <source>
        <dbReference type="ARBA" id="ARBA00022840"/>
    </source>
</evidence>
<dbReference type="InterPro" id="IPR012004">
    <property type="entry name" value="PyroP-dep_PFK_TP0108"/>
</dbReference>
<evidence type="ECO:0000259" key="13">
    <source>
        <dbReference type="Pfam" id="PF00365"/>
    </source>
</evidence>
<organism evidence="14 15">
    <name type="scientific">Tautonia plasticadhaerens</name>
    <dbReference type="NCBI Taxonomy" id="2527974"/>
    <lineage>
        <taxon>Bacteria</taxon>
        <taxon>Pseudomonadati</taxon>
        <taxon>Planctomycetota</taxon>
        <taxon>Planctomycetia</taxon>
        <taxon>Isosphaerales</taxon>
        <taxon>Isosphaeraceae</taxon>
        <taxon>Tautonia</taxon>
    </lineage>
</organism>
<dbReference type="GO" id="GO:0003872">
    <property type="term" value="F:6-phosphofructokinase activity"/>
    <property type="evidence" value="ECO:0007669"/>
    <property type="project" value="UniProtKB-EC"/>
</dbReference>
<evidence type="ECO:0000256" key="8">
    <source>
        <dbReference type="ARBA" id="ARBA00022842"/>
    </source>
</evidence>
<dbReference type="EMBL" id="CP036426">
    <property type="protein sequence ID" value="QDV34748.1"/>
    <property type="molecule type" value="Genomic_DNA"/>
</dbReference>
<comment type="function">
    <text evidence="2">Catalyzes the phosphorylation of D-fructose 6-phosphate, the first committing step of glycolysis. Uses inorganic phosphate (PPi) as phosphoryl donor instead of ATP like common ATP-dependent phosphofructokinases (ATP-PFKs), which renders the reaction reversible, and can thus function both in glycolysis and gluconeogenesis. Consistently, PPi-PFK can replace the enzymes of both the forward (ATP-PFK) and reverse (fructose-bisphosphatase (FBPase)) reactions.</text>
</comment>